<evidence type="ECO:0000256" key="1">
    <source>
        <dbReference type="SAM" id="MobiDB-lite"/>
    </source>
</evidence>
<evidence type="ECO:0000313" key="2">
    <source>
        <dbReference type="EMBL" id="CAI2378399.1"/>
    </source>
</evidence>
<organism evidence="2 3">
    <name type="scientific">Euplotes crassus</name>
    <dbReference type="NCBI Taxonomy" id="5936"/>
    <lineage>
        <taxon>Eukaryota</taxon>
        <taxon>Sar</taxon>
        <taxon>Alveolata</taxon>
        <taxon>Ciliophora</taxon>
        <taxon>Intramacronucleata</taxon>
        <taxon>Spirotrichea</taxon>
        <taxon>Hypotrichia</taxon>
        <taxon>Euplotida</taxon>
        <taxon>Euplotidae</taxon>
        <taxon>Moneuplotes</taxon>
    </lineage>
</organism>
<sequence>MSDDKDNSTFKTDSDNIMDSVDSDSNTKEEHKFGANEIDMDPEERQKREEMKDFDTYLRKVLDDSIVKKSEITCLNFESWFVENGIKHPIKIKYQLGSKPHEITILEKKYQLKELYICDSIKSTRVANLWDLFVGAKVDVFGKPTILKKCCFKTKEWNKFYGAFLKEIKKTLIDEIKKYERKKFDIKIIKDCEGKQQGSINIAMLIKQVTALKEKMAKYRPALSNDIVIAFESLL</sequence>
<accession>A0AAD1XT53</accession>
<name>A0AAD1XT53_EUPCR</name>
<dbReference type="EMBL" id="CAMPGE010020120">
    <property type="protein sequence ID" value="CAI2378399.1"/>
    <property type="molecule type" value="Genomic_DNA"/>
</dbReference>
<reference evidence="2" key="1">
    <citation type="submission" date="2023-07" db="EMBL/GenBank/DDBJ databases">
        <authorList>
            <consortium name="AG Swart"/>
            <person name="Singh M."/>
            <person name="Singh A."/>
            <person name="Seah K."/>
            <person name="Emmerich C."/>
        </authorList>
    </citation>
    <scope>NUCLEOTIDE SEQUENCE</scope>
    <source>
        <strain evidence="2">DP1</strain>
    </source>
</reference>
<comment type="caution">
    <text evidence="2">The sequence shown here is derived from an EMBL/GenBank/DDBJ whole genome shotgun (WGS) entry which is preliminary data.</text>
</comment>
<dbReference type="Proteomes" id="UP001295684">
    <property type="component" value="Unassembled WGS sequence"/>
</dbReference>
<keyword evidence="3" id="KW-1185">Reference proteome</keyword>
<feature type="compositionally biased region" description="Basic and acidic residues" evidence="1">
    <location>
        <begin position="25"/>
        <end position="34"/>
    </location>
</feature>
<feature type="compositionally biased region" description="Basic and acidic residues" evidence="1">
    <location>
        <begin position="1"/>
        <end position="14"/>
    </location>
</feature>
<evidence type="ECO:0000313" key="3">
    <source>
        <dbReference type="Proteomes" id="UP001295684"/>
    </source>
</evidence>
<feature type="region of interest" description="Disordered" evidence="1">
    <location>
        <begin position="1"/>
        <end position="47"/>
    </location>
</feature>
<dbReference type="AlphaFoldDB" id="A0AAD1XT53"/>
<proteinExistence type="predicted"/>
<gene>
    <name evidence="2" type="ORF">ECRASSUSDP1_LOCUS19794</name>
</gene>
<protein>
    <submittedName>
        <fullName evidence="2">Uncharacterized protein</fullName>
    </submittedName>
</protein>